<dbReference type="EMBL" id="AGNL01009115">
    <property type="protein sequence ID" value="EJK70067.1"/>
    <property type="molecule type" value="Genomic_DNA"/>
</dbReference>
<evidence type="ECO:0008006" key="3">
    <source>
        <dbReference type="Google" id="ProtNLM"/>
    </source>
</evidence>
<feature type="non-terminal residue" evidence="1">
    <location>
        <position position="1"/>
    </location>
</feature>
<comment type="caution">
    <text evidence="1">The sequence shown here is derived from an EMBL/GenBank/DDBJ whole genome shotgun (WGS) entry which is preliminary data.</text>
</comment>
<evidence type="ECO:0000313" key="2">
    <source>
        <dbReference type="Proteomes" id="UP000266841"/>
    </source>
</evidence>
<dbReference type="Proteomes" id="UP000266841">
    <property type="component" value="Unassembled WGS sequence"/>
</dbReference>
<keyword evidence="2" id="KW-1185">Reference proteome</keyword>
<dbReference type="OrthoDB" id="236214at2759"/>
<dbReference type="AlphaFoldDB" id="K0THS0"/>
<gene>
    <name evidence="1" type="ORF">THAOC_08609</name>
</gene>
<sequence>EDSAYLSVGVIRPLPGWDQWRLEDFHPFFDESIRDDLLLERTSRWEGDVHCCHFYLNGDCWYSNWEGEGESIWEGVDNYDKGIHNTLGLLLDLDSGTLSLYQNGQKLGTLKDRLAGVYCWIASFVVSRSMAMGSASIERGYNVIDAQAN</sequence>
<evidence type="ECO:0000313" key="1">
    <source>
        <dbReference type="EMBL" id="EJK70067.1"/>
    </source>
</evidence>
<dbReference type="Gene3D" id="2.60.120.920">
    <property type="match status" value="1"/>
</dbReference>
<protein>
    <recommendedName>
        <fullName evidence="3">B30.2/SPRY domain-containing protein</fullName>
    </recommendedName>
</protein>
<organism evidence="1 2">
    <name type="scientific">Thalassiosira oceanica</name>
    <name type="common">Marine diatom</name>
    <dbReference type="NCBI Taxonomy" id="159749"/>
    <lineage>
        <taxon>Eukaryota</taxon>
        <taxon>Sar</taxon>
        <taxon>Stramenopiles</taxon>
        <taxon>Ochrophyta</taxon>
        <taxon>Bacillariophyta</taxon>
        <taxon>Coscinodiscophyceae</taxon>
        <taxon>Thalassiosirophycidae</taxon>
        <taxon>Thalassiosirales</taxon>
        <taxon>Thalassiosiraceae</taxon>
        <taxon>Thalassiosira</taxon>
    </lineage>
</organism>
<proteinExistence type="predicted"/>
<dbReference type="InterPro" id="IPR043136">
    <property type="entry name" value="B30.2/SPRY_sf"/>
</dbReference>
<accession>K0THS0</accession>
<name>K0THS0_THAOC</name>
<reference evidence="1 2" key="1">
    <citation type="journal article" date="2012" name="Genome Biol.">
        <title>Genome and low-iron response of an oceanic diatom adapted to chronic iron limitation.</title>
        <authorList>
            <person name="Lommer M."/>
            <person name="Specht M."/>
            <person name="Roy A.S."/>
            <person name="Kraemer L."/>
            <person name="Andreson R."/>
            <person name="Gutowska M.A."/>
            <person name="Wolf J."/>
            <person name="Bergner S.V."/>
            <person name="Schilhabel M.B."/>
            <person name="Klostermeier U.C."/>
            <person name="Beiko R.G."/>
            <person name="Rosenstiel P."/>
            <person name="Hippler M."/>
            <person name="Laroche J."/>
        </authorList>
    </citation>
    <scope>NUCLEOTIDE SEQUENCE [LARGE SCALE GENOMIC DNA]</scope>
    <source>
        <strain evidence="1 2">CCMP1005</strain>
    </source>
</reference>